<organism evidence="1 2">
    <name type="scientific">Hirundo rustica rustica</name>
    <dbReference type="NCBI Taxonomy" id="333673"/>
    <lineage>
        <taxon>Eukaryota</taxon>
        <taxon>Metazoa</taxon>
        <taxon>Chordata</taxon>
        <taxon>Craniata</taxon>
        <taxon>Vertebrata</taxon>
        <taxon>Euteleostomi</taxon>
        <taxon>Archelosauria</taxon>
        <taxon>Archosauria</taxon>
        <taxon>Dinosauria</taxon>
        <taxon>Saurischia</taxon>
        <taxon>Theropoda</taxon>
        <taxon>Coelurosauria</taxon>
        <taxon>Aves</taxon>
        <taxon>Neognathae</taxon>
        <taxon>Neoaves</taxon>
        <taxon>Telluraves</taxon>
        <taxon>Australaves</taxon>
        <taxon>Passeriformes</taxon>
        <taxon>Sylvioidea</taxon>
        <taxon>Hirundinidae</taxon>
        <taxon>Hirundo</taxon>
    </lineage>
</organism>
<sequence length="109" mass="11735">MPTGSKTDPLLEKIKPISDSVDMSGIKDLRRGELSSSEQKLPEREVRIFERISYEDSNISEGGSRCSPGTAAEILLQPMEVHGGAESHVEACGSPHIRTGACIEEAVTP</sequence>
<name>A0A3M0K8K4_HIRRU</name>
<reference evidence="1 2" key="1">
    <citation type="submission" date="2018-07" db="EMBL/GenBank/DDBJ databases">
        <title>A high quality draft genome assembly of the barn swallow (H. rustica rustica).</title>
        <authorList>
            <person name="Formenti G."/>
            <person name="Chiara M."/>
            <person name="Poveda L."/>
            <person name="Francoijs K.-J."/>
            <person name="Bonisoli-Alquati A."/>
            <person name="Canova L."/>
            <person name="Gianfranceschi L."/>
            <person name="Horner D.S."/>
            <person name="Saino N."/>
        </authorList>
    </citation>
    <scope>NUCLEOTIDE SEQUENCE [LARGE SCALE GENOMIC DNA]</scope>
    <source>
        <strain evidence="1">Chelidonia</strain>
        <tissue evidence="1">Blood</tissue>
    </source>
</reference>
<proteinExistence type="predicted"/>
<keyword evidence="2" id="KW-1185">Reference proteome</keyword>
<dbReference type="Proteomes" id="UP000269221">
    <property type="component" value="Unassembled WGS sequence"/>
</dbReference>
<accession>A0A3M0K8K4</accession>
<comment type="caution">
    <text evidence="1">The sequence shown here is derived from an EMBL/GenBank/DDBJ whole genome shotgun (WGS) entry which is preliminary data.</text>
</comment>
<protein>
    <submittedName>
        <fullName evidence="1">Uncharacterized protein</fullName>
    </submittedName>
</protein>
<gene>
    <name evidence="1" type="ORF">DUI87_16845</name>
</gene>
<evidence type="ECO:0000313" key="1">
    <source>
        <dbReference type="EMBL" id="RMC07380.1"/>
    </source>
</evidence>
<dbReference type="EMBL" id="QRBI01000120">
    <property type="protein sequence ID" value="RMC07380.1"/>
    <property type="molecule type" value="Genomic_DNA"/>
</dbReference>
<dbReference type="AlphaFoldDB" id="A0A3M0K8K4"/>
<evidence type="ECO:0000313" key="2">
    <source>
        <dbReference type="Proteomes" id="UP000269221"/>
    </source>
</evidence>